<dbReference type="Pfam" id="PF14301">
    <property type="entry name" value="DUF4376"/>
    <property type="match status" value="1"/>
</dbReference>
<accession>A0A172Q0F8</accession>
<reference evidence="3" key="1">
    <citation type="submission" date="2016-03" db="EMBL/GenBank/DDBJ databases">
        <title>Characterization of Acinetobacter baumannii phage vB_AbaM_ME3.</title>
        <authorList>
            <person name="Buttimer C.T.H."/>
            <person name="Elbreki M."/>
            <person name="Coffey A."/>
        </authorList>
    </citation>
    <scope>NUCLEOTIDE SEQUENCE [LARGE SCALE GENOMIC DNA]</scope>
</reference>
<organism evidence="2 3">
    <name type="scientific">Acinetobacter phage vB_AbaM_ME3</name>
    <dbReference type="NCBI Taxonomy" id="1837876"/>
    <lineage>
        <taxon>Viruses</taxon>
        <taxon>Duplodnaviria</taxon>
        <taxon>Heunggongvirae</taxon>
        <taxon>Uroviricota</taxon>
        <taxon>Caudoviricetes</taxon>
        <taxon>Metrivirus</taxon>
        <taxon>Metrivirus ME3</taxon>
    </lineage>
</organism>
<feature type="domain" description="DUF4376" evidence="1">
    <location>
        <begin position="79"/>
        <end position="176"/>
    </location>
</feature>
<sequence>MAYTIVDLSGRVYMTSSGPKQPSYCFIENQIIINQFCTDINSYWDGENFIPIPNKPNEFSEFNYETKQWEDFRTLDMFKKSKWEELKNQRQELEDAGFEYKDCIFDSDLNSQTRILNAISLGIPVSWTLKNNSTIDLSVEDLNNLKIVLSTHITSIHDRSRTAREKLDSATTIEEVNSIEL</sequence>
<name>A0A172Q0F8_9CAUD</name>
<evidence type="ECO:0000313" key="3">
    <source>
        <dbReference type="Proteomes" id="UP000225947"/>
    </source>
</evidence>
<proteinExistence type="predicted"/>
<protein>
    <recommendedName>
        <fullName evidence="1">DUF4376 domain-containing protein</fullName>
    </recommendedName>
</protein>
<gene>
    <name evidence="2" type="ORF">ME3_102</name>
</gene>
<dbReference type="EMBL" id="KU935715">
    <property type="protein sequence ID" value="AND75263.1"/>
    <property type="molecule type" value="Genomic_DNA"/>
</dbReference>
<keyword evidence="3" id="KW-1185">Reference proteome</keyword>
<evidence type="ECO:0000259" key="1">
    <source>
        <dbReference type="Pfam" id="PF14301"/>
    </source>
</evidence>
<dbReference type="InterPro" id="IPR025484">
    <property type="entry name" value="DUF4376"/>
</dbReference>
<evidence type="ECO:0000313" key="2">
    <source>
        <dbReference type="EMBL" id="AND75263.1"/>
    </source>
</evidence>
<dbReference type="Proteomes" id="UP000225947">
    <property type="component" value="Segment"/>
</dbReference>